<evidence type="ECO:0000256" key="1">
    <source>
        <dbReference type="SAM" id="MobiDB-lite"/>
    </source>
</evidence>
<sequence>MRNSPSFGKDRKTFAGGKKREAEFRQGSMRAHRRVRRVATSGVAIALKGFF</sequence>
<accession>A0A256G6A0</accession>
<feature type="compositionally biased region" description="Basic and acidic residues" evidence="1">
    <location>
        <begin position="8"/>
        <end position="24"/>
    </location>
</feature>
<keyword evidence="3" id="KW-1185">Reference proteome</keyword>
<evidence type="ECO:0000313" key="3">
    <source>
        <dbReference type="Proteomes" id="UP000216188"/>
    </source>
</evidence>
<comment type="caution">
    <text evidence="2">The sequence shown here is derived from an EMBL/GenBank/DDBJ whole genome shotgun (WGS) entry which is preliminary data.</text>
</comment>
<dbReference type="EMBL" id="NNRM01000044">
    <property type="protein sequence ID" value="OYR22486.1"/>
    <property type="molecule type" value="Genomic_DNA"/>
</dbReference>
<gene>
    <name evidence="2" type="ORF">CEV34_4318</name>
</gene>
<organism evidence="2 3">
    <name type="scientific">Brucella pseudogrignonensis</name>
    <dbReference type="NCBI Taxonomy" id="419475"/>
    <lineage>
        <taxon>Bacteria</taxon>
        <taxon>Pseudomonadati</taxon>
        <taxon>Pseudomonadota</taxon>
        <taxon>Alphaproteobacteria</taxon>
        <taxon>Hyphomicrobiales</taxon>
        <taxon>Brucellaceae</taxon>
        <taxon>Brucella/Ochrobactrum group</taxon>
        <taxon>Brucella</taxon>
    </lineage>
</organism>
<dbReference type="AlphaFoldDB" id="A0A256G6A0"/>
<dbReference type="Proteomes" id="UP000216188">
    <property type="component" value="Unassembled WGS sequence"/>
</dbReference>
<protein>
    <submittedName>
        <fullName evidence="2">Uncharacterized protein</fullName>
    </submittedName>
</protein>
<feature type="region of interest" description="Disordered" evidence="1">
    <location>
        <begin position="1"/>
        <end position="30"/>
    </location>
</feature>
<proteinExistence type="predicted"/>
<evidence type="ECO:0000313" key="2">
    <source>
        <dbReference type="EMBL" id="OYR22486.1"/>
    </source>
</evidence>
<reference evidence="2 3" key="1">
    <citation type="submission" date="2017-07" db="EMBL/GenBank/DDBJ databases">
        <title>Phylogenetic study on the rhizospheric bacterium Ochrobactrum sp. A44.</title>
        <authorList>
            <person name="Krzyzanowska D.M."/>
            <person name="Ossowicki A."/>
            <person name="Rajewska M."/>
            <person name="Maciag T."/>
            <person name="Kaczynski Z."/>
            <person name="Czerwicka M."/>
            <person name="Jafra S."/>
        </authorList>
    </citation>
    <scope>NUCLEOTIDE SEQUENCE [LARGE SCALE GENOMIC DNA]</scope>
    <source>
        <strain evidence="2 3">CCUG 30717</strain>
    </source>
</reference>
<name>A0A256G6A0_9HYPH</name>